<dbReference type="EMBL" id="CAKOFQ010007634">
    <property type="protein sequence ID" value="CAH2005320.1"/>
    <property type="molecule type" value="Genomic_DNA"/>
</dbReference>
<dbReference type="AlphaFoldDB" id="A0A9P0LXV3"/>
<dbReference type="Proteomes" id="UP001152888">
    <property type="component" value="Unassembled WGS sequence"/>
</dbReference>
<protein>
    <submittedName>
        <fullName evidence="1">Uncharacterized protein</fullName>
    </submittedName>
</protein>
<name>A0A9P0LXV3_ACAOB</name>
<evidence type="ECO:0000313" key="1">
    <source>
        <dbReference type="EMBL" id="CAH2005320.1"/>
    </source>
</evidence>
<proteinExistence type="predicted"/>
<reference evidence="1" key="1">
    <citation type="submission" date="2022-03" db="EMBL/GenBank/DDBJ databases">
        <authorList>
            <person name="Sayadi A."/>
        </authorList>
    </citation>
    <scope>NUCLEOTIDE SEQUENCE</scope>
</reference>
<sequence>MFDNVLPCSLADPLVDSSLLGLLFVAGSLSISTVCSVSSFSSGVAVLIPSTFVSVLDSAVERLPFSLTVSLVDFSVLGLCSRIVVSSFSSGNAVLLPSKPVSVIEISSDATVVDLSSLADLLVDFLVLGLCSVSSFSSGDAVLFPSRLSVIDPPVLSPD</sequence>
<evidence type="ECO:0000313" key="2">
    <source>
        <dbReference type="Proteomes" id="UP001152888"/>
    </source>
</evidence>
<accession>A0A9P0LXV3</accession>
<keyword evidence="2" id="KW-1185">Reference proteome</keyword>
<gene>
    <name evidence="1" type="ORF">ACAOBT_LOCUS28472</name>
</gene>
<comment type="caution">
    <text evidence="1">The sequence shown here is derived from an EMBL/GenBank/DDBJ whole genome shotgun (WGS) entry which is preliminary data.</text>
</comment>
<organism evidence="1 2">
    <name type="scientific">Acanthoscelides obtectus</name>
    <name type="common">Bean weevil</name>
    <name type="synonym">Bruchus obtectus</name>
    <dbReference type="NCBI Taxonomy" id="200917"/>
    <lineage>
        <taxon>Eukaryota</taxon>
        <taxon>Metazoa</taxon>
        <taxon>Ecdysozoa</taxon>
        <taxon>Arthropoda</taxon>
        <taxon>Hexapoda</taxon>
        <taxon>Insecta</taxon>
        <taxon>Pterygota</taxon>
        <taxon>Neoptera</taxon>
        <taxon>Endopterygota</taxon>
        <taxon>Coleoptera</taxon>
        <taxon>Polyphaga</taxon>
        <taxon>Cucujiformia</taxon>
        <taxon>Chrysomeloidea</taxon>
        <taxon>Chrysomelidae</taxon>
        <taxon>Bruchinae</taxon>
        <taxon>Bruchini</taxon>
        <taxon>Acanthoscelides</taxon>
    </lineage>
</organism>